<dbReference type="InterPro" id="IPR015655">
    <property type="entry name" value="PP2C"/>
</dbReference>
<dbReference type="PROSITE" id="PS51746">
    <property type="entry name" value="PPM_2"/>
    <property type="match status" value="1"/>
</dbReference>
<dbReference type="Pfam" id="PF00481">
    <property type="entry name" value="PP2C"/>
    <property type="match status" value="1"/>
</dbReference>
<evidence type="ECO:0000259" key="2">
    <source>
        <dbReference type="PROSITE" id="PS51746"/>
    </source>
</evidence>
<evidence type="ECO:0000313" key="3">
    <source>
        <dbReference type="EMBL" id="KAK3263111.1"/>
    </source>
</evidence>
<dbReference type="InterPro" id="IPR036457">
    <property type="entry name" value="PPM-type-like_dom_sf"/>
</dbReference>
<reference evidence="3 4" key="1">
    <citation type="journal article" date="2015" name="Genome Biol. Evol.">
        <title>Comparative Genomics of a Bacterivorous Green Alga Reveals Evolutionary Causalities and Consequences of Phago-Mixotrophic Mode of Nutrition.</title>
        <authorList>
            <person name="Burns J.A."/>
            <person name="Paasch A."/>
            <person name="Narechania A."/>
            <person name="Kim E."/>
        </authorList>
    </citation>
    <scope>NUCLEOTIDE SEQUENCE [LARGE SCALE GENOMIC DNA]</scope>
    <source>
        <strain evidence="3 4">PLY_AMNH</strain>
    </source>
</reference>
<dbReference type="Proteomes" id="UP001190700">
    <property type="component" value="Unassembled WGS sequence"/>
</dbReference>
<evidence type="ECO:0000256" key="1">
    <source>
        <dbReference type="SAM" id="MobiDB-lite"/>
    </source>
</evidence>
<organism evidence="3 4">
    <name type="scientific">Cymbomonas tetramitiformis</name>
    <dbReference type="NCBI Taxonomy" id="36881"/>
    <lineage>
        <taxon>Eukaryota</taxon>
        <taxon>Viridiplantae</taxon>
        <taxon>Chlorophyta</taxon>
        <taxon>Pyramimonadophyceae</taxon>
        <taxon>Pyramimonadales</taxon>
        <taxon>Pyramimonadaceae</taxon>
        <taxon>Cymbomonas</taxon>
    </lineage>
</organism>
<keyword evidence="4" id="KW-1185">Reference proteome</keyword>
<feature type="region of interest" description="Disordered" evidence="1">
    <location>
        <begin position="1"/>
        <end position="23"/>
    </location>
</feature>
<dbReference type="AlphaFoldDB" id="A0AAE0FNI6"/>
<feature type="compositionally biased region" description="Basic and acidic residues" evidence="1">
    <location>
        <begin position="1"/>
        <end position="22"/>
    </location>
</feature>
<proteinExistence type="predicted"/>
<gene>
    <name evidence="3" type="ORF">CYMTET_28066</name>
</gene>
<dbReference type="InterPro" id="IPR001932">
    <property type="entry name" value="PPM-type_phosphatase-like_dom"/>
</dbReference>
<name>A0AAE0FNI6_9CHLO</name>
<dbReference type="SMART" id="SM00332">
    <property type="entry name" value="PP2Cc"/>
    <property type="match status" value="1"/>
</dbReference>
<dbReference type="PANTHER" id="PTHR47992">
    <property type="entry name" value="PROTEIN PHOSPHATASE"/>
    <property type="match status" value="1"/>
</dbReference>
<dbReference type="Gene3D" id="3.60.40.10">
    <property type="entry name" value="PPM-type phosphatase domain"/>
    <property type="match status" value="1"/>
</dbReference>
<dbReference type="GO" id="GO:0004722">
    <property type="term" value="F:protein serine/threonine phosphatase activity"/>
    <property type="evidence" value="ECO:0007669"/>
    <property type="project" value="InterPro"/>
</dbReference>
<dbReference type="EMBL" id="LGRX02015702">
    <property type="protein sequence ID" value="KAK3263111.1"/>
    <property type="molecule type" value="Genomic_DNA"/>
</dbReference>
<dbReference type="CDD" id="cd00143">
    <property type="entry name" value="PP2Cc"/>
    <property type="match status" value="1"/>
</dbReference>
<protein>
    <recommendedName>
        <fullName evidence="2">PPM-type phosphatase domain-containing protein</fullName>
    </recommendedName>
</protein>
<sequence>MLPKRALEDGTPHNGKKLKESASHTIGWYTHQGGRQTNEDRFQVHKVQDDNCSPEMTFIGVYDGHKGSECAEYLQNSLHVTFQSAISTGDKEVLPQNIEAALLQAFISTDQVFLDNSSSPSGACAVVAIVEGSEEVTIAHCGDCRALLITKKTARMLTVDHRMSDLLSRSDDKARAELGRISNAGGRIQGGTLEGLAVYRAFGDRVLKAPHQPKLTCYPDVRVENLTDQDPFALLLATDGVWDVLSTDIAAHFCRDHLLKGDDPSEVARKLVEYSAQQLRLSPLDNMTVVLLQF</sequence>
<evidence type="ECO:0000313" key="4">
    <source>
        <dbReference type="Proteomes" id="UP001190700"/>
    </source>
</evidence>
<dbReference type="SUPFAM" id="SSF81606">
    <property type="entry name" value="PP2C-like"/>
    <property type="match status" value="1"/>
</dbReference>
<feature type="domain" description="PPM-type phosphatase" evidence="2">
    <location>
        <begin position="25"/>
        <end position="294"/>
    </location>
</feature>
<accession>A0AAE0FNI6</accession>
<comment type="caution">
    <text evidence="3">The sequence shown here is derived from an EMBL/GenBank/DDBJ whole genome shotgun (WGS) entry which is preliminary data.</text>
</comment>